<dbReference type="GO" id="GO:0003677">
    <property type="term" value="F:DNA binding"/>
    <property type="evidence" value="ECO:0007669"/>
    <property type="project" value="UniProtKB-KW"/>
</dbReference>
<keyword evidence="7" id="KW-1185">Reference proteome</keyword>
<evidence type="ECO:0000256" key="4">
    <source>
        <dbReference type="SAM" id="MobiDB-lite"/>
    </source>
</evidence>
<dbReference type="PRINTS" id="PR00035">
    <property type="entry name" value="HTHGNTR"/>
</dbReference>
<sequence>MGTDVDTGLDPGVDTGPAHTGILGSRVEDELRAAVLGAEFGVRERLTESGLARRFGVSRTPVRAALAGLVADGLLTRLDGAYYVAVPDLAELRDLYELRVTLELRGIARAMEDPSLRHDPAILAEQHAWWSAMRALPPQPGPGVVLLDERFHAELSRAAGNRALTAALTSVNAKIRRIRMYDFLTADRVQSTVAEHLEILDLLQAGELDAAHRALHVHVGESLAVVRERASEALTHMTLHGGLS</sequence>
<dbReference type="PANTHER" id="PTHR43537">
    <property type="entry name" value="TRANSCRIPTIONAL REGULATOR, GNTR FAMILY"/>
    <property type="match status" value="1"/>
</dbReference>
<protein>
    <submittedName>
        <fullName evidence="6">GntR family transcriptional regulator</fullName>
    </submittedName>
</protein>
<gene>
    <name evidence="6" type="ORF">LZ495_40795</name>
</gene>
<evidence type="ECO:0000256" key="3">
    <source>
        <dbReference type="ARBA" id="ARBA00023163"/>
    </source>
</evidence>
<reference evidence="6" key="1">
    <citation type="submission" date="2022-01" db="EMBL/GenBank/DDBJ databases">
        <title>Genome-Based Taxonomic Classification of the Phylum Actinobacteria.</title>
        <authorList>
            <person name="Gao Y."/>
        </authorList>
    </citation>
    <scope>NUCLEOTIDE SEQUENCE</scope>
    <source>
        <strain evidence="6">KLBMP 8922</strain>
    </source>
</reference>
<dbReference type="Proteomes" id="UP001165378">
    <property type="component" value="Unassembled WGS sequence"/>
</dbReference>
<dbReference type="PROSITE" id="PS50949">
    <property type="entry name" value="HTH_GNTR"/>
    <property type="match status" value="1"/>
</dbReference>
<dbReference type="AlphaFoldDB" id="A0AA41QA31"/>
<keyword evidence="1" id="KW-0805">Transcription regulation</keyword>
<feature type="domain" description="HTH gntR-type" evidence="5">
    <location>
        <begin position="21"/>
        <end position="89"/>
    </location>
</feature>
<comment type="caution">
    <text evidence="6">The sequence shown here is derived from an EMBL/GenBank/DDBJ whole genome shotgun (WGS) entry which is preliminary data.</text>
</comment>
<feature type="region of interest" description="Disordered" evidence="4">
    <location>
        <begin position="1"/>
        <end position="21"/>
    </location>
</feature>
<dbReference type="SMART" id="SM00895">
    <property type="entry name" value="FCD"/>
    <property type="match status" value="1"/>
</dbReference>
<proteinExistence type="predicted"/>
<name>A0AA41QA31_9ACTN</name>
<dbReference type="InterPro" id="IPR008920">
    <property type="entry name" value="TF_FadR/GntR_C"/>
</dbReference>
<evidence type="ECO:0000256" key="1">
    <source>
        <dbReference type="ARBA" id="ARBA00023015"/>
    </source>
</evidence>
<dbReference type="Pfam" id="PF07729">
    <property type="entry name" value="FCD"/>
    <property type="match status" value="1"/>
</dbReference>
<dbReference type="InterPro" id="IPR000524">
    <property type="entry name" value="Tscrpt_reg_HTH_GntR"/>
</dbReference>
<evidence type="ECO:0000313" key="7">
    <source>
        <dbReference type="Proteomes" id="UP001165378"/>
    </source>
</evidence>
<dbReference type="SMART" id="SM00345">
    <property type="entry name" value="HTH_GNTR"/>
    <property type="match status" value="1"/>
</dbReference>
<evidence type="ECO:0000259" key="5">
    <source>
        <dbReference type="PROSITE" id="PS50949"/>
    </source>
</evidence>
<evidence type="ECO:0000313" key="6">
    <source>
        <dbReference type="EMBL" id="MCF2533526.1"/>
    </source>
</evidence>
<dbReference type="EMBL" id="JAKFHA010000051">
    <property type="protein sequence ID" value="MCF2533526.1"/>
    <property type="molecule type" value="Genomic_DNA"/>
</dbReference>
<dbReference type="Gene3D" id="1.20.120.530">
    <property type="entry name" value="GntR ligand-binding domain-like"/>
    <property type="match status" value="1"/>
</dbReference>
<dbReference type="GO" id="GO:0003700">
    <property type="term" value="F:DNA-binding transcription factor activity"/>
    <property type="evidence" value="ECO:0007669"/>
    <property type="project" value="InterPro"/>
</dbReference>
<dbReference type="InterPro" id="IPR011711">
    <property type="entry name" value="GntR_C"/>
</dbReference>
<dbReference type="InterPro" id="IPR036388">
    <property type="entry name" value="WH-like_DNA-bd_sf"/>
</dbReference>
<dbReference type="Pfam" id="PF00392">
    <property type="entry name" value="GntR"/>
    <property type="match status" value="1"/>
</dbReference>
<dbReference type="SUPFAM" id="SSF48008">
    <property type="entry name" value="GntR ligand-binding domain-like"/>
    <property type="match status" value="1"/>
</dbReference>
<evidence type="ECO:0000256" key="2">
    <source>
        <dbReference type="ARBA" id="ARBA00023125"/>
    </source>
</evidence>
<dbReference type="RefSeq" id="WP_235058300.1">
    <property type="nucleotide sequence ID" value="NZ_JAKFHA010000051.1"/>
</dbReference>
<keyword evidence="3" id="KW-0804">Transcription</keyword>
<keyword evidence="2" id="KW-0238">DNA-binding</keyword>
<dbReference type="InterPro" id="IPR036390">
    <property type="entry name" value="WH_DNA-bd_sf"/>
</dbReference>
<organism evidence="6 7">
    <name type="scientific">Yinghuangia soli</name>
    <dbReference type="NCBI Taxonomy" id="2908204"/>
    <lineage>
        <taxon>Bacteria</taxon>
        <taxon>Bacillati</taxon>
        <taxon>Actinomycetota</taxon>
        <taxon>Actinomycetes</taxon>
        <taxon>Kitasatosporales</taxon>
        <taxon>Streptomycetaceae</taxon>
        <taxon>Yinghuangia</taxon>
    </lineage>
</organism>
<accession>A0AA41QA31</accession>
<dbReference type="PANTHER" id="PTHR43537:SF45">
    <property type="entry name" value="GNTR FAMILY REGULATORY PROTEIN"/>
    <property type="match status" value="1"/>
</dbReference>
<dbReference type="SUPFAM" id="SSF46785">
    <property type="entry name" value="Winged helix' DNA-binding domain"/>
    <property type="match status" value="1"/>
</dbReference>
<dbReference type="Gene3D" id="1.10.10.10">
    <property type="entry name" value="Winged helix-like DNA-binding domain superfamily/Winged helix DNA-binding domain"/>
    <property type="match status" value="1"/>
</dbReference>